<dbReference type="PANTHER" id="PTHR30294:SF48">
    <property type="entry name" value="LINEARMYCIN RESISTANCE PERMEASE PROTEIN LNRM"/>
    <property type="match status" value="1"/>
</dbReference>
<dbReference type="PANTHER" id="PTHR30294">
    <property type="entry name" value="MEMBRANE COMPONENT OF ABC TRANSPORTER YHHJ-RELATED"/>
    <property type="match status" value="1"/>
</dbReference>
<protein>
    <submittedName>
        <fullName evidence="10">ABC-2 type transport system permease protein</fullName>
    </submittedName>
</protein>
<proteinExistence type="inferred from homology"/>
<name>A0A369B9E2_9FIRM</name>
<dbReference type="Pfam" id="PF12698">
    <property type="entry name" value="ABC2_membrane_3"/>
    <property type="match status" value="1"/>
</dbReference>
<dbReference type="PROSITE" id="PS51012">
    <property type="entry name" value="ABC_TM2"/>
    <property type="match status" value="1"/>
</dbReference>
<evidence type="ECO:0000256" key="5">
    <source>
        <dbReference type="ARBA" id="ARBA00022692"/>
    </source>
</evidence>
<comment type="similarity">
    <text evidence="2">Belongs to the ABC-2 integral membrane protein family.</text>
</comment>
<dbReference type="InterPro" id="IPR013525">
    <property type="entry name" value="ABC2_TM"/>
</dbReference>
<dbReference type="GO" id="GO:0140359">
    <property type="term" value="F:ABC-type transporter activity"/>
    <property type="evidence" value="ECO:0007669"/>
    <property type="project" value="InterPro"/>
</dbReference>
<keyword evidence="4" id="KW-1003">Cell membrane</keyword>
<dbReference type="Gene3D" id="3.40.1710.10">
    <property type="entry name" value="abc type-2 transporter like domain"/>
    <property type="match status" value="1"/>
</dbReference>
<feature type="domain" description="ABC transmembrane type-2" evidence="9">
    <location>
        <begin position="166"/>
        <end position="398"/>
    </location>
</feature>
<sequence>MVLHIALKDLKIIAKDIKALISLLLMPVFIMLILGTALGAIFEEDNGISKFPISVVDKDKGFDSQLFVGIIRDYYGSIFELEEDTEEAAMKKLRSNKVAAIILIHENYTVNLSNNREVKVDVLSNNEEALKGTFTFGTANGYMNILSISRKGYHAFMETATASGNKDFIERGLNGNIMMKIATRLSEELIEFKESTQKETKPISSLQYYSVAMLVMYILFSSVTGVTLMLQEKENRTLGRIIGAGVSKFELILGKCIGLATIGALQSIILVIFTTVFYRVDWGGPLYALIILSLCLVFFSSGFGMFIAAIGKNVKAANNLGEVLIMIFTALGGGMMPFYLFPDFMKTISSITPNRHAMDAYYKLMQGTDFYAIAPNCIILFAAGLLFLIIGISKFETV</sequence>
<feature type="transmembrane region" description="Helical" evidence="8">
    <location>
        <begin position="370"/>
        <end position="392"/>
    </location>
</feature>
<keyword evidence="6 8" id="KW-1133">Transmembrane helix</keyword>
<evidence type="ECO:0000256" key="6">
    <source>
        <dbReference type="ARBA" id="ARBA00022989"/>
    </source>
</evidence>
<dbReference type="RefSeq" id="WP_114297848.1">
    <property type="nucleotide sequence ID" value="NZ_QPJT01000011.1"/>
</dbReference>
<evidence type="ECO:0000256" key="8">
    <source>
        <dbReference type="SAM" id="Phobius"/>
    </source>
</evidence>
<accession>A0A369B9E2</accession>
<reference evidence="10 11" key="1">
    <citation type="submission" date="2018-07" db="EMBL/GenBank/DDBJ databases">
        <title>Genomic Encyclopedia of Type Strains, Phase IV (KMG-IV): sequencing the most valuable type-strain genomes for metagenomic binning, comparative biology and taxonomic classification.</title>
        <authorList>
            <person name="Goeker M."/>
        </authorList>
    </citation>
    <scope>NUCLEOTIDE SEQUENCE [LARGE SCALE GENOMIC DNA]</scope>
    <source>
        <strain evidence="10 11">DSM 27016</strain>
    </source>
</reference>
<feature type="transmembrane region" description="Helical" evidence="8">
    <location>
        <begin position="251"/>
        <end position="280"/>
    </location>
</feature>
<evidence type="ECO:0000256" key="1">
    <source>
        <dbReference type="ARBA" id="ARBA00004651"/>
    </source>
</evidence>
<evidence type="ECO:0000256" key="2">
    <source>
        <dbReference type="ARBA" id="ARBA00007783"/>
    </source>
</evidence>
<feature type="transmembrane region" description="Helical" evidence="8">
    <location>
        <begin position="208"/>
        <end position="230"/>
    </location>
</feature>
<evidence type="ECO:0000313" key="10">
    <source>
        <dbReference type="EMBL" id="RCX16294.1"/>
    </source>
</evidence>
<keyword evidence="3" id="KW-0813">Transport</keyword>
<dbReference type="OrthoDB" id="266913at2"/>
<comment type="subcellular location">
    <subcellularLocation>
        <location evidence="1">Cell membrane</location>
        <topology evidence="1">Multi-pass membrane protein</topology>
    </subcellularLocation>
</comment>
<dbReference type="GO" id="GO:0005886">
    <property type="term" value="C:plasma membrane"/>
    <property type="evidence" value="ECO:0007669"/>
    <property type="project" value="UniProtKB-SubCell"/>
</dbReference>
<evidence type="ECO:0000259" key="9">
    <source>
        <dbReference type="PROSITE" id="PS51012"/>
    </source>
</evidence>
<evidence type="ECO:0000256" key="3">
    <source>
        <dbReference type="ARBA" id="ARBA00022448"/>
    </source>
</evidence>
<keyword evidence="7 8" id="KW-0472">Membrane</keyword>
<evidence type="ECO:0000256" key="4">
    <source>
        <dbReference type="ARBA" id="ARBA00022475"/>
    </source>
</evidence>
<keyword evidence="11" id="KW-1185">Reference proteome</keyword>
<comment type="caution">
    <text evidence="10">The sequence shown here is derived from an EMBL/GenBank/DDBJ whole genome shotgun (WGS) entry which is preliminary data.</text>
</comment>
<dbReference type="AlphaFoldDB" id="A0A369B9E2"/>
<dbReference type="EMBL" id="QPJT01000011">
    <property type="protein sequence ID" value="RCX16294.1"/>
    <property type="molecule type" value="Genomic_DNA"/>
</dbReference>
<evidence type="ECO:0000256" key="7">
    <source>
        <dbReference type="ARBA" id="ARBA00023136"/>
    </source>
</evidence>
<dbReference type="InterPro" id="IPR051449">
    <property type="entry name" value="ABC-2_transporter_component"/>
</dbReference>
<gene>
    <name evidence="10" type="ORF">DFR58_11138</name>
</gene>
<feature type="transmembrane region" description="Helical" evidence="8">
    <location>
        <begin position="323"/>
        <end position="341"/>
    </location>
</feature>
<dbReference type="InterPro" id="IPR047817">
    <property type="entry name" value="ABC2_TM_bact-type"/>
</dbReference>
<evidence type="ECO:0000313" key="11">
    <source>
        <dbReference type="Proteomes" id="UP000253034"/>
    </source>
</evidence>
<feature type="transmembrane region" description="Helical" evidence="8">
    <location>
        <begin position="286"/>
        <end position="311"/>
    </location>
</feature>
<dbReference type="Proteomes" id="UP000253034">
    <property type="component" value="Unassembled WGS sequence"/>
</dbReference>
<keyword evidence="5 8" id="KW-0812">Transmembrane</keyword>
<feature type="transmembrane region" description="Helical" evidence="8">
    <location>
        <begin position="20"/>
        <end position="42"/>
    </location>
</feature>
<organism evidence="10 11">
    <name type="scientific">Anaerobacterium chartisolvens</name>
    <dbReference type="NCBI Taxonomy" id="1297424"/>
    <lineage>
        <taxon>Bacteria</taxon>
        <taxon>Bacillati</taxon>
        <taxon>Bacillota</taxon>
        <taxon>Clostridia</taxon>
        <taxon>Eubacteriales</taxon>
        <taxon>Oscillospiraceae</taxon>
        <taxon>Anaerobacterium</taxon>
    </lineage>
</organism>